<dbReference type="InterPro" id="IPR050879">
    <property type="entry name" value="Acyltransferase_3"/>
</dbReference>
<evidence type="ECO:0000259" key="2">
    <source>
        <dbReference type="Pfam" id="PF01757"/>
    </source>
</evidence>
<keyword evidence="1" id="KW-0472">Membrane</keyword>
<protein>
    <recommendedName>
        <fullName evidence="2">Acyltransferase 3 domain-containing protein</fullName>
    </recommendedName>
</protein>
<feature type="transmembrane region" description="Helical" evidence="1">
    <location>
        <begin position="297"/>
        <end position="313"/>
    </location>
</feature>
<dbReference type="HOGENOM" id="CLU_005679_13_5_1"/>
<proteinExistence type="predicted"/>
<feature type="transmembrane region" description="Helical" evidence="1">
    <location>
        <begin position="137"/>
        <end position="160"/>
    </location>
</feature>
<feature type="transmembrane region" description="Helical" evidence="1">
    <location>
        <begin position="469"/>
        <end position="488"/>
    </location>
</feature>
<keyword evidence="1" id="KW-0812">Transmembrane</keyword>
<feature type="transmembrane region" description="Helical" evidence="1">
    <location>
        <begin position="319"/>
        <end position="335"/>
    </location>
</feature>
<feature type="transmembrane region" description="Helical" evidence="1">
    <location>
        <begin position="431"/>
        <end position="448"/>
    </location>
</feature>
<feature type="domain" description="Acyltransferase 3" evidence="2">
    <location>
        <begin position="91"/>
        <end position="524"/>
    </location>
</feature>
<dbReference type="Proteomes" id="UP000053599">
    <property type="component" value="Unassembled WGS sequence"/>
</dbReference>
<dbReference type="Pfam" id="PF01757">
    <property type="entry name" value="Acyl_transf_3"/>
    <property type="match status" value="1"/>
</dbReference>
<feature type="transmembrane region" description="Helical" evidence="1">
    <location>
        <begin position="386"/>
        <end position="404"/>
    </location>
</feature>
<dbReference type="GO" id="GO:0016747">
    <property type="term" value="F:acyltransferase activity, transferring groups other than amino-acyl groups"/>
    <property type="evidence" value="ECO:0007669"/>
    <property type="project" value="InterPro"/>
</dbReference>
<dbReference type="InterPro" id="IPR002656">
    <property type="entry name" value="Acyl_transf_3_dom"/>
</dbReference>
<feature type="transmembrane region" description="Helical" evidence="1">
    <location>
        <begin position="508"/>
        <end position="530"/>
    </location>
</feature>
<dbReference type="EMBL" id="KN846953">
    <property type="protein sequence ID" value="KIV80292.1"/>
    <property type="molecule type" value="Genomic_DNA"/>
</dbReference>
<sequence>MKRTSVDADALKQPFIEEKALLAEALLDDDHQSRPPPGTSADLLSKAVMASRPSHLYRLSKRFAYCFVPQFVRSHVWNDTAPATKQFPTSYLNGLRGITAIKVFTFHYTMAFSDFGFQPWGTDEHHMYLLELPIIRYFYSGFTAHVFFGIAGYLTTLRLFKLMDKHDQPSQAKVLVNISGALFRRALRLYLPTLIITLITAHYIYFGYYENNRPYLLDHEMLFPGEWKEPKPAMFATYYEQMSFWASEMFNLSNIFNQGSRGAVYPWHDQHLWSILAEMKGSLFLYMILIATAQCRVYVRLAVMCLMTYMYFLWNHWEIWVYILGAIVAQIDLLLTEREERHKHLLGTPNGLPPSPPRSPAAEADDKVKDYVWTQYHPAAPKAAWSWLRVFGFCVAFYFLSYPIDGYRDYAPGYIWLNKLIPEWMDRKDKFYPNIGTGILLLLLARADPETSTWRRICNSDLAQYLGKISFGLYLVHGPVLHAFGYMLPQRMWWSMGVQGIETDNNTWAAVLCVGWAISLAVSICVADVWSREVEGRCVKAVKKVEEFSFVKTR</sequence>
<evidence type="ECO:0000256" key="1">
    <source>
        <dbReference type="SAM" id="Phobius"/>
    </source>
</evidence>
<dbReference type="OrthoDB" id="5819582at2759"/>
<gene>
    <name evidence="3" type="ORF">PV11_07805</name>
</gene>
<feature type="transmembrane region" description="Helical" evidence="1">
    <location>
        <begin position="271"/>
        <end position="290"/>
    </location>
</feature>
<dbReference type="STRING" id="1016849.A0A0D1YB97"/>
<reference evidence="3 4" key="1">
    <citation type="submission" date="2015-01" db="EMBL/GenBank/DDBJ databases">
        <title>The Genome Sequence of Exophiala sideris CBS121828.</title>
        <authorList>
            <consortium name="The Broad Institute Genomics Platform"/>
            <person name="Cuomo C."/>
            <person name="de Hoog S."/>
            <person name="Gorbushina A."/>
            <person name="Stielow B."/>
            <person name="Teixiera M."/>
            <person name="Abouelleil A."/>
            <person name="Chapman S.B."/>
            <person name="Priest M."/>
            <person name="Young S.K."/>
            <person name="Wortman J."/>
            <person name="Nusbaum C."/>
            <person name="Birren B."/>
        </authorList>
    </citation>
    <scope>NUCLEOTIDE SEQUENCE [LARGE SCALE GENOMIC DNA]</scope>
    <source>
        <strain evidence="3 4">CBS 121828</strain>
    </source>
</reference>
<dbReference type="AlphaFoldDB" id="A0A0D1YB97"/>
<feature type="transmembrane region" description="Helical" evidence="1">
    <location>
        <begin position="189"/>
        <end position="208"/>
    </location>
</feature>
<dbReference type="PANTHER" id="PTHR23028:SF134">
    <property type="entry name" value="PUTATIVE (AFU_ORTHOLOGUE AFUA_4G08520)-RELATED"/>
    <property type="match status" value="1"/>
</dbReference>
<organism evidence="3 4">
    <name type="scientific">Exophiala sideris</name>
    <dbReference type="NCBI Taxonomy" id="1016849"/>
    <lineage>
        <taxon>Eukaryota</taxon>
        <taxon>Fungi</taxon>
        <taxon>Dikarya</taxon>
        <taxon>Ascomycota</taxon>
        <taxon>Pezizomycotina</taxon>
        <taxon>Eurotiomycetes</taxon>
        <taxon>Chaetothyriomycetidae</taxon>
        <taxon>Chaetothyriales</taxon>
        <taxon>Herpotrichiellaceae</taxon>
        <taxon>Exophiala</taxon>
    </lineage>
</organism>
<evidence type="ECO:0000313" key="4">
    <source>
        <dbReference type="Proteomes" id="UP000053599"/>
    </source>
</evidence>
<dbReference type="PANTHER" id="PTHR23028">
    <property type="entry name" value="ACETYLTRANSFERASE"/>
    <property type="match status" value="1"/>
</dbReference>
<keyword evidence="1" id="KW-1133">Transmembrane helix</keyword>
<name>A0A0D1YB97_9EURO</name>
<evidence type="ECO:0000313" key="3">
    <source>
        <dbReference type="EMBL" id="KIV80292.1"/>
    </source>
</evidence>
<accession>A0A0D1YB97</accession>